<feature type="region of interest" description="Disordered" evidence="1">
    <location>
        <begin position="56"/>
        <end position="91"/>
    </location>
</feature>
<gene>
    <name evidence="2" type="ORF">PXEA_LOCUS19637</name>
</gene>
<sequence length="91" mass="10181">MSFLSPLCMNSTIPVSRVPLSRLRHVCDRQATTILRAISASIKALPLNDQCDRKTDCSVRPAHRPAPISHSRQPPHRQVDGAMSCRLHRTD</sequence>
<evidence type="ECO:0000256" key="1">
    <source>
        <dbReference type="SAM" id="MobiDB-lite"/>
    </source>
</evidence>
<dbReference type="EMBL" id="CAAALY010078729">
    <property type="protein sequence ID" value="VEL26197.1"/>
    <property type="molecule type" value="Genomic_DNA"/>
</dbReference>
<protein>
    <submittedName>
        <fullName evidence="2">Uncharacterized protein</fullName>
    </submittedName>
</protein>
<name>A0A3S5AQY8_9PLAT</name>
<organism evidence="2 3">
    <name type="scientific">Protopolystoma xenopodis</name>
    <dbReference type="NCBI Taxonomy" id="117903"/>
    <lineage>
        <taxon>Eukaryota</taxon>
        <taxon>Metazoa</taxon>
        <taxon>Spiralia</taxon>
        <taxon>Lophotrochozoa</taxon>
        <taxon>Platyhelminthes</taxon>
        <taxon>Monogenea</taxon>
        <taxon>Polyopisthocotylea</taxon>
        <taxon>Polystomatidea</taxon>
        <taxon>Polystomatidae</taxon>
        <taxon>Protopolystoma</taxon>
    </lineage>
</organism>
<proteinExistence type="predicted"/>
<accession>A0A3S5AQY8</accession>
<evidence type="ECO:0000313" key="2">
    <source>
        <dbReference type="EMBL" id="VEL26197.1"/>
    </source>
</evidence>
<evidence type="ECO:0000313" key="3">
    <source>
        <dbReference type="Proteomes" id="UP000784294"/>
    </source>
</evidence>
<comment type="caution">
    <text evidence="2">The sequence shown here is derived from an EMBL/GenBank/DDBJ whole genome shotgun (WGS) entry which is preliminary data.</text>
</comment>
<dbReference type="AlphaFoldDB" id="A0A3S5AQY8"/>
<keyword evidence="3" id="KW-1185">Reference proteome</keyword>
<dbReference type="Proteomes" id="UP000784294">
    <property type="component" value="Unassembled WGS sequence"/>
</dbReference>
<reference evidence="2" key="1">
    <citation type="submission" date="2018-11" db="EMBL/GenBank/DDBJ databases">
        <authorList>
            <consortium name="Pathogen Informatics"/>
        </authorList>
    </citation>
    <scope>NUCLEOTIDE SEQUENCE</scope>
</reference>